<dbReference type="PANTHER" id="PTHR17490:SF10">
    <property type="entry name" value="THREONYLCARBAMOYL-AMP SYNTHASE"/>
    <property type="match status" value="1"/>
</dbReference>
<protein>
    <recommendedName>
        <fullName evidence="6">Threonylcarbamoyl-AMP synthase</fullName>
        <ecNumber evidence="5">2.7.7.87</ecNumber>
    </recommendedName>
</protein>
<dbReference type="InterPro" id="IPR017945">
    <property type="entry name" value="DHBP_synth_RibB-like_a/b_dom"/>
</dbReference>
<dbReference type="GO" id="GO:0005886">
    <property type="term" value="C:plasma membrane"/>
    <property type="evidence" value="ECO:0007669"/>
    <property type="project" value="UniProtKB-SubCell"/>
</dbReference>
<dbReference type="Pfam" id="PF01300">
    <property type="entry name" value="Sua5_yciO_yrdC"/>
    <property type="match status" value="1"/>
</dbReference>
<keyword evidence="12" id="KW-0472">Membrane</keyword>
<keyword evidence="18" id="KW-1185">Reference proteome</keyword>
<dbReference type="GO" id="GO:0061710">
    <property type="term" value="F:L-threonylcarbamoyladenylate synthase"/>
    <property type="evidence" value="ECO:0007669"/>
    <property type="project" value="UniProtKB-EC"/>
</dbReference>
<dbReference type="AlphaFoldDB" id="A0A310SFE7"/>
<dbReference type="FunFam" id="3.90.870.10:FF:000007">
    <property type="entry name" value="YrdC N6-threonylcarbamoyltransferase domain containing"/>
    <property type="match status" value="1"/>
</dbReference>
<dbReference type="NCBIfam" id="TIGR00057">
    <property type="entry name" value="L-threonylcarbamoyladenylate synthase"/>
    <property type="match status" value="1"/>
</dbReference>
<evidence type="ECO:0000256" key="13">
    <source>
        <dbReference type="ARBA" id="ARBA00048366"/>
    </source>
</evidence>
<evidence type="ECO:0000256" key="5">
    <source>
        <dbReference type="ARBA" id="ARBA00012584"/>
    </source>
</evidence>
<dbReference type="EC" id="2.7.7.87" evidence="5"/>
<dbReference type="InterPro" id="IPR006070">
    <property type="entry name" value="Sua5-like_dom"/>
</dbReference>
<dbReference type="Proteomes" id="UP000250275">
    <property type="component" value="Unassembled WGS sequence"/>
</dbReference>
<comment type="catalytic activity">
    <reaction evidence="13">
        <text>L-threonine + hydrogencarbonate + ATP = L-threonylcarbamoyladenylate + diphosphate + H2O</text>
        <dbReference type="Rhea" id="RHEA:36407"/>
        <dbReference type="ChEBI" id="CHEBI:15377"/>
        <dbReference type="ChEBI" id="CHEBI:17544"/>
        <dbReference type="ChEBI" id="CHEBI:30616"/>
        <dbReference type="ChEBI" id="CHEBI:33019"/>
        <dbReference type="ChEBI" id="CHEBI:57926"/>
        <dbReference type="ChEBI" id="CHEBI:73682"/>
        <dbReference type="EC" id="2.7.7.87"/>
    </reaction>
</comment>
<organism evidence="17 18">
    <name type="scientific">Eufriesea mexicana</name>
    <dbReference type="NCBI Taxonomy" id="516756"/>
    <lineage>
        <taxon>Eukaryota</taxon>
        <taxon>Metazoa</taxon>
        <taxon>Ecdysozoa</taxon>
        <taxon>Arthropoda</taxon>
        <taxon>Hexapoda</taxon>
        <taxon>Insecta</taxon>
        <taxon>Pterygota</taxon>
        <taxon>Neoptera</taxon>
        <taxon>Endopterygota</taxon>
        <taxon>Hymenoptera</taxon>
        <taxon>Apocrita</taxon>
        <taxon>Aculeata</taxon>
        <taxon>Apoidea</taxon>
        <taxon>Anthophila</taxon>
        <taxon>Apidae</taxon>
        <taxon>Eufriesea</taxon>
    </lineage>
</organism>
<evidence type="ECO:0000256" key="8">
    <source>
        <dbReference type="ARBA" id="ARBA00022490"/>
    </source>
</evidence>
<evidence type="ECO:0000256" key="2">
    <source>
        <dbReference type="ARBA" id="ARBA00004202"/>
    </source>
</evidence>
<evidence type="ECO:0000256" key="15">
    <source>
        <dbReference type="ARBA" id="ARBA00063146"/>
    </source>
</evidence>
<dbReference type="GO" id="GO:0006450">
    <property type="term" value="P:regulation of translational fidelity"/>
    <property type="evidence" value="ECO:0007669"/>
    <property type="project" value="TreeGrafter"/>
</dbReference>
<keyword evidence="8" id="KW-0963">Cytoplasm</keyword>
<dbReference type="PANTHER" id="PTHR17490">
    <property type="entry name" value="SUA5"/>
    <property type="match status" value="1"/>
</dbReference>
<evidence type="ECO:0000256" key="10">
    <source>
        <dbReference type="ARBA" id="ARBA00022946"/>
    </source>
</evidence>
<dbReference type="GO" id="GO:0000049">
    <property type="term" value="F:tRNA binding"/>
    <property type="evidence" value="ECO:0007669"/>
    <property type="project" value="TreeGrafter"/>
</dbReference>
<keyword evidence="10" id="KW-0809">Transit peptide</keyword>
<evidence type="ECO:0000256" key="14">
    <source>
        <dbReference type="ARBA" id="ARBA00058524"/>
    </source>
</evidence>
<evidence type="ECO:0000256" key="1">
    <source>
        <dbReference type="ARBA" id="ARBA00004173"/>
    </source>
</evidence>
<gene>
    <name evidence="17" type="ORF">WN48_11195</name>
</gene>
<comment type="subunit">
    <text evidence="15">Interacts with RSC1A1.</text>
</comment>
<dbReference type="GO" id="GO:0003725">
    <property type="term" value="F:double-stranded RNA binding"/>
    <property type="evidence" value="ECO:0007669"/>
    <property type="project" value="InterPro"/>
</dbReference>
<keyword evidence="11" id="KW-0496">Mitochondrion</keyword>
<dbReference type="SUPFAM" id="SSF55821">
    <property type="entry name" value="YrdC/RibB"/>
    <property type="match status" value="1"/>
</dbReference>
<evidence type="ECO:0000256" key="4">
    <source>
        <dbReference type="ARBA" id="ARBA00007663"/>
    </source>
</evidence>
<dbReference type="GO" id="GO:0005739">
    <property type="term" value="C:mitochondrion"/>
    <property type="evidence" value="ECO:0007669"/>
    <property type="project" value="UniProtKB-SubCell"/>
</dbReference>
<evidence type="ECO:0000313" key="17">
    <source>
        <dbReference type="EMBL" id="OAD52949.1"/>
    </source>
</evidence>
<evidence type="ECO:0000256" key="12">
    <source>
        <dbReference type="ARBA" id="ARBA00023136"/>
    </source>
</evidence>
<evidence type="ECO:0000256" key="11">
    <source>
        <dbReference type="ARBA" id="ARBA00023128"/>
    </source>
</evidence>
<dbReference type="EMBL" id="KQ769179">
    <property type="protein sequence ID" value="OAD52949.1"/>
    <property type="molecule type" value="Genomic_DNA"/>
</dbReference>
<proteinExistence type="inferred from homology"/>
<reference evidence="17 18" key="1">
    <citation type="submission" date="2015-07" db="EMBL/GenBank/DDBJ databases">
        <title>The genome of Eufriesea mexicana.</title>
        <authorList>
            <person name="Pan H."/>
            <person name="Kapheim K."/>
        </authorList>
    </citation>
    <scope>NUCLEOTIDE SEQUENCE [LARGE SCALE GENOMIC DNA]</scope>
    <source>
        <strain evidence="17">0111107269</strain>
        <tissue evidence="17">Whole body</tissue>
    </source>
</reference>
<evidence type="ECO:0000256" key="9">
    <source>
        <dbReference type="ARBA" id="ARBA00022679"/>
    </source>
</evidence>
<dbReference type="PROSITE" id="PS51163">
    <property type="entry name" value="YRDC"/>
    <property type="match status" value="1"/>
</dbReference>
<keyword evidence="9" id="KW-0808">Transferase</keyword>
<evidence type="ECO:0000256" key="3">
    <source>
        <dbReference type="ARBA" id="ARBA00004496"/>
    </source>
</evidence>
<comment type="similarity">
    <text evidence="4">Belongs to the SUA5 family.</text>
</comment>
<dbReference type="Gene3D" id="3.90.870.10">
    <property type="entry name" value="DHBP synthase"/>
    <property type="match status" value="1"/>
</dbReference>
<evidence type="ECO:0000256" key="6">
    <source>
        <dbReference type="ARBA" id="ARBA00015492"/>
    </source>
</evidence>
<dbReference type="InterPro" id="IPR050156">
    <property type="entry name" value="TC-AMP_synthase_SUA5"/>
</dbReference>
<accession>A0A310SFE7</accession>
<comment type="subcellular location">
    <subcellularLocation>
        <location evidence="2">Cell membrane</location>
        <topology evidence="2">Peripheral membrane protein</topology>
    </subcellularLocation>
    <subcellularLocation>
        <location evidence="3">Cytoplasm</location>
    </subcellularLocation>
    <subcellularLocation>
        <location evidence="1">Mitochondrion</location>
    </subcellularLocation>
</comment>
<dbReference type="OrthoDB" id="3648309at2759"/>
<evidence type="ECO:0000313" key="18">
    <source>
        <dbReference type="Proteomes" id="UP000250275"/>
    </source>
</evidence>
<comment type="function">
    <text evidence="14">Cytoplasmic and mitochondrial threonylcarbamoyl-AMP synthase required for the formation of a threonylcarbamoyl group on adenosine at position 37 (t(6)A37) in tRNAs that read codons beginning with adenine. Catalyzes the conversion of L-threonine, HCO(3)(-)/CO(2) and ATP to give threonylcarbamoyl-AMP (TC-AMP) as the acyladenylate intermediate, with the release of diphosphate. Participates in t(6)A37 formation in cytoplasmic and mitochondrial tRNAs. May regulate the activity of some transporters.</text>
</comment>
<name>A0A310SFE7_9HYME</name>
<feature type="domain" description="YrdC-like" evidence="16">
    <location>
        <begin position="27"/>
        <end position="216"/>
    </location>
</feature>
<evidence type="ECO:0000259" key="16">
    <source>
        <dbReference type="PROSITE" id="PS51163"/>
    </source>
</evidence>
<evidence type="ECO:0000256" key="7">
    <source>
        <dbReference type="ARBA" id="ARBA00022475"/>
    </source>
</evidence>
<keyword evidence="7" id="KW-1003">Cell membrane</keyword>
<sequence length="234" mass="26336">MATFLENASEEIQVLSKHNKHWTCKGKRSIAIAAKLLEQNEIIAIPTDTIYGLAGTLSSTSIKKLYEIKQRDINKPLSISVNNVKNIKQWGIVDHLSDKMLTQILPGPYTIILKRTAALNPALNPNHDTIGIRVPKYKFINCVSKIVGPLVLSSANISNEKNCLYASEFKHLWPTLGGIFHDSDRYGRSKNSFRKGSTIVDLSEPQCYKIIRHGIGKEYLISLLEQYHLQNCFS</sequence>